<reference evidence="3" key="1">
    <citation type="submission" date="2022-08" db="EMBL/GenBank/DDBJ databases">
        <authorList>
            <consortium name="DOE Joint Genome Institute"/>
            <person name="Min B."/>
            <person name="Riley R."/>
            <person name="Sierra-Patev S."/>
            <person name="Naranjo-Ortiz M."/>
            <person name="Looney B."/>
            <person name="Konkel Z."/>
            <person name="Slot J.C."/>
            <person name="Sakamoto Y."/>
            <person name="Steenwyk J.L."/>
            <person name="Rokas A."/>
            <person name="Carro J."/>
            <person name="Camarero S."/>
            <person name="Ferreira P."/>
            <person name="Molpeceres G."/>
            <person name="Ruiz-Duenas F.J."/>
            <person name="Serrano A."/>
            <person name="Henrissat B."/>
            <person name="Drula E."/>
            <person name="Hughes K.W."/>
            <person name="Mata J.L."/>
            <person name="Ishikawa N.K."/>
            <person name="Vargas-Isla R."/>
            <person name="Ushijima S."/>
            <person name="Smith C.A."/>
            <person name="Ahrendt S."/>
            <person name="Andreopoulos W."/>
            <person name="He G."/>
            <person name="Labutti K."/>
            <person name="Lipzen A."/>
            <person name="Ng V."/>
            <person name="Sandor L."/>
            <person name="Barry K."/>
            <person name="Martinez A.T."/>
            <person name="Xiao Y."/>
            <person name="Gibbons J.G."/>
            <person name="Terashima K."/>
            <person name="Hibbett D.S."/>
            <person name="Grigoriev I.V."/>
        </authorList>
    </citation>
    <scope>NUCLEOTIDE SEQUENCE</scope>
    <source>
        <strain evidence="3">TFB7829</strain>
    </source>
</reference>
<sequence length="270" mass="28195">MVYSRSIVVAIIAASAMSALAAPVPDGAGGKHSEGTTFQKGNSTGNGDMQQNKGPKHGHGHGHGHRHGHKHNDTMSVVPPDTTGTSSPLVEDGNPGSSTPLNASSTAPDNASSMDSSSSNSTDSSSTDSASTVSTSKSPSSKTVHTPLTAGSRRELPGEEGHEDGKMEQKKKHNGKGQMEKGGRKKKHSNTERSEREGKEGKGGPGGRKGGSGGRKQRKKGGNNKRGGPESERSNGKHESKEHGESKHGGRQRQPQIDRRYPQAYGSDLD</sequence>
<feature type="compositionally biased region" description="Basic and acidic residues" evidence="1">
    <location>
        <begin position="152"/>
        <end position="168"/>
    </location>
</feature>
<feature type="compositionally biased region" description="Polar residues" evidence="1">
    <location>
        <begin position="95"/>
        <end position="107"/>
    </location>
</feature>
<dbReference type="AlphaFoldDB" id="A0AA38UV58"/>
<comment type="caution">
    <text evidence="3">The sequence shown here is derived from an EMBL/GenBank/DDBJ whole genome shotgun (WGS) entry which is preliminary data.</text>
</comment>
<organism evidence="3 4">
    <name type="scientific">Lentinula detonsa</name>
    <dbReference type="NCBI Taxonomy" id="2804962"/>
    <lineage>
        <taxon>Eukaryota</taxon>
        <taxon>Fungi</taxon>
        <taxon>Dikarya</taxon>
        <taxon>Basidiomycota</taxon>
        <taxon>Agaricomycotina</taxon>
        <taxon>Agaricomycetes</taxon>
        <taxon>Agaricomycetidae</taxon>
        <taxon>Agaricales</taxon>
        <taxon>Marasmiineae</taxon>
        <taxon>Omphalotaceae</taxon>
        <taxon>Lentinula</taxon>
    </lineage>
</organism>
<gene>
    <name evidence="3" type="ORF">F5890DRAFT_597725</name>
</gene>
<proteinExistence type="predicted"/>
<keyword evidence="2" id="KW-0732">Signal</keyword>
<evidence type="ECO:0000313" key="4">
    <source>
        <dbReference type="Proteomes" id="UP001163850"/>
    </source>
</evidence>
<feature type="signal peptide" evidence="2">
    <location>
        <begin position="1"/>
        <end position="21"/>
    </location>
</feature>
<feature type="compositionally biased region" description="Gly residues" evidence="1">
    <location>
        <begin position="203"/>
        <end position="214"/>
    </location>
</feature>
<feature type="chain" id="PRO_5041396304" evidence="2">
    <location>
        <begin position="22"/>
        <end position="270"/>
    </location>
</feature>
<feature type="compositionally biased region" description="Polar residues" evidence="1">
    <location>
        <begin position="35"/>
        <end position="52"/>
    </location>
</feature>
<evidence type="ECO:0000313" key="3">
    <source>
        <dbReference type="EMBL" id="KAJ3988042.1"/>
    </source>
</evidence>
<feature type="compositionally biased region" description="Basic residues" evidence="1">
    <location>
        <begin position="54"/>
        <end position="70"/>
    </location>
</feature>
<feature type="compositionally biased region" description="Basic and acidic residues" evidence="1">
    <location>
        <begin position="189"/>
        <end position="202"/>
    </location>
</feature>
<evidence type="ECO:0000256" key="1">
    <source>
        <dbReference type="SAM" id="MobiDB-lite"/>
    </source>
</evidence>
<feature type="region of interest" description="Disordered" evidence="1">
    <location>
        <begin position="25"/>
        <end position="270"/>
    </location>
</feature>
<protein>
    <submittedName>
        <fullName evidence="3">Uncharacterized protein</fullName>
    </submittedName>
</protein>
<dbReference type="EMBL" id="MU801914">
    <property type="protein sequence ID" value="KAJ3988042.1"/>
    <property type="molecule type" value="Genomic_DNA"/>
</dbReference>
<feature type="compositionally biased region" description="Low complexity" evidence="1">
    <location>
        <begin position="108"/>
        <end position="144"/>
    </location>
</feature>
<name>A0AA38UV58_9AGAR</name>
<evidence type="ECO:0000256" key="2">
    <source>
        <dbReference type="SAM" id="SignalP"/>
    </source>
</evidence>
<accession>A0AA38UV58</accession>
<feature type="compositionally biased region" description="Basic and acidic residues" evidence="1">
    <location>
        <begin position="227"/>
        <end position="248"/>
    </location>
</feature>
<dbReference type="Proteomes" id="UP001163850">
    <property type="component" value="Unassembled WGS sequence"/>
</dbReference>